<keyword evidence="1" id="KW-0472">Membrane</keyword>
<evidence type="ECO:0000313" key="2">
    <source>
        <dbReference type="EMBL" id="KAF6748375.1"/>
    </source>
</evidence>
<comment type="caution">
    <text evidence="2">The sequence shown here is derived from an EMBL/GenBank/DDBJ whole genome shotgun (WGS) entry which is preliminary data.</text>
</comment>
<reference evidence="2 3" key="1">
    <citation type="submission" date="2020-07" db="EMBL/GenBank/DDBJ databases">
        <title>Comparative genomics of pyrophilous fungi reveals a link between fire events and developmental genes.</title>
        <authorList>
            <consortium name="DOE Joint Genome Institute"/>
            <person name="Steindorff A.S."/>
            <person name="Carver A."/>
            <person name="Calhoun S."/>
            <person name="Stillman K."/>
            <person name="Liu H."/>
            <person name="Lipzen A."/>
            <person name="Pangilinan J."/>
            <person name="Labutti K."/>
            <person name="Bruns T.D."/>
            <person name="Grigoriev I.V."/>
        </authorList>
    </citation>
    <scope>NUCLEOTIDE SEQUENCE [LARGE SCALE GENOMIC DNA]</scope>
    <source>
        <strain evidence="2 3">CBS 144469</strain>
    </source>
</reference>
<keyword evidence="1" id="KW-0812">Transmembrane</keyword>
<dbReference type="AlphaFoldDB" id="A0A8H6HL25"/>
<keyword evidence="3" id="KW-1185">Reference proteome</keyword>
<dbReference type="Proteomes" id="UP000521943">
    <property type="component" value="Unassembled WGS sequence"/>
</dbReference>
<protein>
    <submittedName>
        <fullName evidence="2">Uncharacterized protein</fullName>
    </submittedName>
</protein>
<accession>A0A8H6HL25</accession>
<sequence>MYPTDSFRRYLFLLLLSSKCSGLALHTFLVHAIFTLLTRCISPFLSLFICRTFRLKKCIFRLVVPNILSFFLPSRCSLSSTYPNAHFTHRQQSYNIKSKRFQTPFYQS</sequence>
<name>A0A8H6HL25_9AGAR</name>
<gene>
    <name evidence="2" type="ORF">DFP72DRAFT_575050</name>
</gene>
<keyword evidence="1" id="KW-1133">Transmembrane helix</keyword>
<proteinExistence type="predicted"/>
<feature type="transmembrane region" description="Helical" evidence="1">
    <location>
        <begin position="32"/>
        <end position="53"/>
    </location>
</feature>
<evidence type="ECO:0000313" key="3">
    <source>
        <dbReference type="Proteomes" id="UP000521943"/>
    </source>
</evidence>
<dbReference type="EMBL" id="JACGCI010000071">
    <property type="protein sequence ID" value="KAF6748375.1"/>
    <property type="molecule type" value="Genomic_DNA"/>
</dbReference>
<organism evidence="2 3">
    <name type="scientific">Ephemerocybe angulata</name>
    <dbReference type="NCBI Taxonomy" id="980116"/>
    <lineage>
        <taxon>Eukaryota</taxon>
        <taxon>Fungi</taxon>
        <taxon>Dikarya</taxon>
        <taxon>Basidiomycota</taxon>
        <taxon>Agaricomycotina</taxon>
        <taxon>Agaricomycetes</taxon>
        <taxon>Agaricomycetidae</taxon>
        <taxon>Agaricales</taxon>
        <taxon>Agaricineae</taxon>
        <taxon>Psathyrellaceae</taxon>
        <taxon>Ephemerocybe</taxon>
    </lineage>
</organism>
<evidence type="ECO:0000256" key="1">
    <source>
        <dbReference type="SAM" id="Phobius"/>
    </source>
</evidence>